<dbReference type="PANTHER" id="PTHR15020:SF11">
    <property type="entry name" value="OS06G0360300 PROTEIN"/>
    <property type="match status" value="1"/>
</dbReference>
<sequence length="242" mass="26506">MGRFLVLGATGKTGRLAVRELTRRGHGVTAVVRNKKTLADLGLNKVKQLEGTILDSFTDEQVQDMVSDADAVLICLGHVLSFSGIFFPPRRLVLDTLKKVASAMDGGKKKKRIVLMNSNGVRNKSTGEVYPLAERILTGLLYFTLPPHADNVEAAEYLINEVGEHANVEWCCVRPGDLLDGHENEDYEVVGSVDPSKGVVLGPWKTSRFQVAHFMASLGEGGKVWEDWKFRTPVIYSPALGA</sequence>
<dbReference type="Proteomes" id="UP001472866">
    <property type="component" value="Chromosome 05"/>
</dbReference>
<dbReference type="PANTHER" id="PTHR15020">
    <property type="entry name" value="FLAVIN REDUCTASE-RELATED"/>
    <property type="match status" value="1"/>
</dbReference>
<gene>
    <name evidence="2" type="ORF">HKI87_05g36690</name>
</gene>
<evidence type="ECO:0000313" key="2">
    <source>
        <dbReference type="EMBL" id="WZN62133.1"/>
    </source>
</evidence>
<dbReference type="EMBL" id="CP151505">
    <property type="protein sequence ID" value="WZN62133.1"/>
    <property type="molecule type" value="Genomic_DNA"/>
</dbReference>
<feature type="domain" description="NAD(P)-binding" evidence="1">
    <location>
        <begin position="8"/>
        <end position="217"/>
    </location>
</feature>
<dbReference type="Pfam" id="PF13460">
    <property type="entry name" value="NAD_binding_10"/>
    <property type="match status" value="1"/>
</dbReference>
<reference evidence="2 3" key="1">
    <citation type="submission" date="2024-03" db="EMBL/GenBank/DDBJ databases">
        <title>Complete genome sequence of the green alga Chloropicon roscoffensis RCC1871.</title>
        <authorList>
            <person name="Lemieux C."/>
            <person name="Pombert J.-F."/>
            <person name="Otis C."/>
            <person name="Turmel M."/>
        </authorList>
    </citation>
    <scope>NUCLEOTIDE SEQUENCE [LARGE SCALE GENOMIC DNA]</scope>
    <source>
        <strain evidence="2 3">RCC1871</strain>
    </source>
</reference>
<accession>A0AAX4P7N8</accession>
<dbReference type="AlphaFoldDB" id="A0AAX4P7N8"/>
<proteinExistence type="predicted"/>
<organism evidence="2 3">
    <name type="scientific">Chloropicon roscoffensis</name>
    <dbReference type="NCBI Taxonomy" id="1461544"/>
    <lineage>
        <taxon>Eukaryota</taxon>
        <taxon>Viridiplantae</taxon>
        <taxon>Chlorophyta</taxon>
        <taxon>Chloropicophyceae</taxon>
        <taxon>Chloropicales</taxon>
        <taxon>Chloropicaceae</taxon>
        <taxon>Chloropicon</taxon>
    </lineage>
</organism>
<protein>
    <submittedName>
        <fullName evidence="2">NAD(P)-bd_dom domain-containing protein</fullName>
    </submittedName>
</protein>
<dbReference type="InterPro" id="IPR036291">
    <property type="entry name" value="NAD(P)-bd_dom_sf"/>
</dbReference>
<keyword evidence="3" id="KW-1185">Reference proteome</keyword>
<name>A0AAX4P7N8_9CHLO</name>
<dbReference type="Gene3D" id="3.40.50.720">
    <property type="entry name" value="NAD(P)-binding Rossmann-like Domain"/>
    <property type="match status" value="1"/>
</dbReference>
<evidence type="ECO:0000259" key="1">
    <source>
        <dbReference type="Pfam" id="PF13460"/>
    </source>
</evidence>
<evidence type="ECO:0000313" key="3">
    <source>
        <dbReference type="Proteomes" id="UP001472866"/>
    </source>
</evidence>
<dbReference type="InterPro" id="IPR016040">
    <property type="entry name" value="NAD(P)-bd_dom"/>
</dbReference>
<dbReference type="SUPFAM" id="SSF51735">
    <property type="entry name" value="NAD(P)-binding Rossmann-fold domains"/>
    <property type="match status" value="1"/>
</dbReference>